<dbReference type="InterPro" id="IPR003594">
    <property type="entry name" value="HATPase_dom"/>
</dbReference>
<dbReference type="PROSITE" id="PS50109">
    <property type="entry name" value="HIS_KIN"/>
    <property type="match status" value="1"/>
</dbReference>
<dbReference type="PANTHER" id="PTHR43642:SF1">
    <property type="entry name" value="HYBRID SIGNAL TRANSDUCTION HISTIDINE KINASE G"/>
    <property type="match status" value="1"/>
</dbReference>
<dbReference type="GO" id="GO:0000155">
    <property type="term" value="F:phosphorelay sensor kinase activity"/>
    <property type="evidence" value="ECO:0007669"/>
    <property type="project" value="InterPro"/>
</dbReference>
<evidence type="ECO:0000256" key="2">
    <source>
        <dbReference type="ARBA" id="ARBA00012438"/>
    </source>
</evidence>
<dbReference type="InterPro" id="IPR041664">
    <property type="entry name" value="AAA_16"/>
</dbReference>
<dbReference type="Gene3D" id="3.40.50.300">
    <property type="entry name" value="P-loop containing nucleotide triphosphate hydrolases"/>
    <property type="match status" value="1"/>
</dbReference>
<evidence type="ECO:0000256" key="4">
    <source>
        <dbReference type="ARBA" id="ARBA00023012"/>
    </source>
</evidence>
<evidence type="ECO:0000313" key="8">
    <source>
        <dbReference type="Proteomes" id="UP000707356"/>
    </source>
</evidence>
<dbReference type="Proteomes" id="UP000707356">
    <property type="component" value="Unassembled WGS sequence"/>
</dbReference>
<keyword evidence="3" id="KW-0418">Kinase</keyword>
<evidence type="ECO:0000259" key="5">
    <source>
        <dbReference type="PROSITE" id="PS50011"/>
    </source>
</evidence>
<dbReference type="Gene3D" id="3.30.565.10">
    <property type="entry name" value="Histidine kinase-like ATPase, C-terminal domain"/>
    <property type="match status" value="1"/>
</dbReference>
<dbReference type="InterPro" id="IPR027417">
    <property type="entry name" value="P-loop_NTPase"/>
</dbReference>
<dbReference type="GO" id="GO:0005524">
    <property type="term" value="F:ATP binding"/>
    <property type="evidence" value="ECO:0007669"/>
    <property type="project" value="InterPro"/>
</dbReference>
<dbReference type="InterPro" id="IPR003018">
    <property type="entry name" value="GAF"/>
</dbReference>
<comment type="caution">
    <text evidence="7">The sequence shown here is derived from an EMBL/GenBank/DDBJ whole genome shotgun (WGS) entry which is preliminary data.</text>
</comment>
<protein>
    <recommendedName>
        <fullName evidence="2">histidine kinase</fullName>
        <ecNumber evidence="2">2.7.13.3</ecNumber>
    </recommendedName>
</protein>
<evidence type="ECO:0000256" key="1">
    <source>
        <dbReference type="ARBA" id="ARBA00000085"/>
    </source>
</evidence>
<dbReference type="CDD" id="cd14014">
    <property type="entry name" value="STKc_PknB_like"/>
    <property type="match status" value="1"/>
</dbReference>
<dbReference type="EC" id="2.7.13.3" evidence="2"/>
<dbReference type="InterPro" id="IPR011009">
    <property type="entry name" value="Kinase-like_dom_sf"/>
</dbReference>
<dbReference type="SUPFAM" id="SSF55781">
    <property type="entry name" value="GAF domain-like"/>
    <property type="match status" value="1"/>
</dbReference>
<dbReference type="PRINTS" id="PR00344">
    <property type="entry name" value="BCTRLSENSOR"/>
</dbReference>
<dbReference type="InterPro" id="IPR036890">
    <property type="entry name" value="HATPase_C_sf"/>
</dbReference>
<dbReference type="PROSITE" id="PS50011">
    <property type="entry name" value="PROTEIN_KINASE_DOM"/>
    <property type="match status" value="1"/>
</dbReference>
<dbReference type="InterPro" id="IPR004358">
    <property type="entry name" value="Sig_transdc_His_kin-like_C"/>
</dbReference>
<keyword evidence="4" id="KW-0902">Two-component regulatory system</keyword>
<organism evidence="7 8">
    <name type="scientific">Pegethrix bostrychoides GSE-TBD4-15B</name>
    <dbReference type="NCBI Taxonomy" id="2839662"/>
    <lineage>
        <taxon>Bacteria</taxon>
        <taxon>Bacillati</taxon>
        <taxon>Cyanobacteriota</taxon>
        <taxon>Cyanophyceae</taxon>
        <taxon>Oculatellales</taxon>
        <taxon>Oculatellaceae</taxon>
        <taxon>Pegethrix</taxon>
    </lineage>
</organism>
<accession>A0A951U3W8</accession>
<dbReference type="SUPFAM" id="SSF55874">
    <property type="entry name" value="ATPase domain of HSP90 chaperone/DNA topoisomerase II/histidine kinase"/>
    <property type="match status" value="1"/>
</dbReference>
<dbReference type="SMART" id="SM00387">
    <property type="entry name" value="HATPase_c"/>
    <property type="match status" value="1"/>
</dbReference>
<dbReference type="InterPro" id="IPR029016">
    <property type="entry name" value="GAF-like_dom_sf"/>
</dbReference>
<dbReference type="SUPFAM" id="SSF52540">
    <property type="entry name" value="P-loop containing nucleoside triphosphate hydrolases"/>
    <property type="match status" value="1"/>
</dbReference>
<keyword evidence="3" id="KW-0808">Transferase</keyword>
<dbReference type="EMBL" id="JAHHHV010000028">
    <property type="protein sequence ID" value="MBW4465015.1"/>
    <property type="molecule type" value="Genomic_DNA"/>
</dbReference>
<dbReference type="InterPro" id="IPR005467">
    <property type="entry name" value="His_kinase_dom"/>
</dbReference>
<dbReference type="InterPro" id="IPR000719">
    <property type="entry name" value="Prot_kinase_dom"/>
</dbReference>
<reference evidence="7" key="2">
    <citation type="journal article" date="2022" name="Microbiol. Resour. Announc.">
        <title>Metagenome Sequencing to Explore Phylogenomics of Terrestrial Cyanobacteria.</title>
        <authorList>
            <person name="Ward R.D."/>
            <person name="Stajich J.E."/>
            <person name="Johansen J.R."/>
            <person name="Huntemann M."/>
            <person name="Clum A."/>
            <person name="Foster B."/>
            <person name="Foster B."/>
            <person name="Roux S."/>
            <person name="Palaniappan K."/>
            <person name="Varghese N."/>
            <person name="Mukherjee S."/>
            <person name="Reddy T.B.K."/>
            <person name="Daum C."/>
            <person name="Copeland A."/>
            <person name="Chen I.A."/>
            <person name="Ivanova N.N."/>
            <person name="Kyrpides N.C."/>
            <person name="Shapiro N."/>
            <person name="Eloe-Fadrosh E.A."/>
            <person name="Pietrasiak N."/>
        </authorList>
    </citation>
    <scope>NUCLEOTIDE SEQUENCE</scope>
    <source>
        <strain evidence="7">GSE-TBD4-15B</strain>
    </source>
</reference>
<name>A0A951U3W8_9CYAN</name>
<sequence length="1808" mass="200748">MTSSAISSTLPDIAGYAITEQLYLGSRTAVYRAVQTAEQRSVVIKVMRRDYPSFGELVQFRNQYSIAQDLPIPGIVQPLSLELVGSSYALVMEDGGGISLGQYIQQQSLDLPVVLEIASQIADILHALSQHRVVHKDIKPANILIQPESRQVKLIDFSIASLLPKESQEIQSPNILEGTLAYLSPEQTGRMNRGIDYRTDFYALGVTLYQLLSGRLPFVSDDPMELVHCHIAKLPVPLDVVNPAVPATVAEIIAKLMAKNAEDRYQSALGLKHDLAQCLAQWNATGQITEFELGQRDLSDCFLIPEKLYGRGAEVQKLLETFNRVANGRSELMLVAGSSGIGKTAVVNEVHKPIAQQRGYFIKGKFDQFNRNIPLSAFVQALRDLMGQLLSESDTQLAQWQTQILAAIGENGQVLIQVIPELEQIIGQQPDVAELSGSAAQNRFNLMFQKFIEVFTTAEHPLVIFLDDLQWADAASLQLVKLLMQDNGYLLMLGAYRDNEVSPIHPFILTIEELKQAQRAISTITLLPLTFDDTNCLIAETLQCSLHQAQNITEIIDRKTQGNPFFTTQFLKALYEDGHIRFDYARRYWECDIAQVNTLTLTDNVVEFMAQRLQKLPAETQLVIQLAACIGNQFDLETLAIVSEQASTAAAAALWQALKEGLILPTSQVYKFFQDSEQTVPENSPENLVNPTYRFLHDRIQQAAYSLIPEVHGATIHYRIGRLLLSHFSSATQEERIFEIVGHLNPGSGLIANLLERIDLARLNLIAGRKAMNSNAYGAALKYLNLAIDLLPDNAWTDHYAFTLELHHHRLDVAYLDTQFEVLEAWGKIVLQQATSLLDRIKVYETRIMALRSQGRFLEVVETGLQVLRLLGIEFPAQPTPADIGAAYEQSQQAWQGRDPSNLLDLPAMQDPQLIAAMQIMSKIVPSAHIAAPSLLPLLSFKQVELSIQHGNSPISIFSYADYGLILCGIIGDIPTGYKFGQLALALLEKLQITAFKSRAYFIVNSFTRHWQEPLHHAIPLLLEGYRSGLDSGDWECVALNLLTYSHYQYWAGREIKGLAEEMMAYREVIQQVKQEATLRSHEAYLQAVLGLLGQSELPYRLQGTVFDADQSLPLLQSANDRVGLFHVYLNQALLCYMFGQDEQAAQHAALVEEYSDASCGFFLMPIGIFYTALIQLKCYPDAPPEQQALILDRVVAHQAKLQGWATHAPFNHQHRWQLVAAEQSRVLNQLAPAIDYYDLAIAGAEANGYIQEAALANELAAKFYLGWGKEKIAQDYLINAYYGYTHWGAKAKTQDLEQCYPNLLAPILRQQQQSLSTTETVFATTTLTSSQYPGTESSTSGSPSISNTLDLATVLKASQALSSEIQLDKLLAMVLHTVLENAGADKGALLMPHDNQWFVEAVAVIDQPSRVQSIALSDSSELPQSLIHTVKRSLQPVVILDATTHPTLAMDAYVVLQTPKSLLCTPILQQGKLVAILYLENKVTAGAFTSDRVELLNFLCAQAAISLENARLYQQAQTYAQQLEQSQLQIVQSEKMASLGNLVAGVAHEINNPIGFLNGSINNAKEYVQDLLDYVALYQQHHPNAVAPVQDKAEEIDLEFLSKDLPKLLSSMKGATDRIKGISTSLRTFSRADTEHKVKANLHEGIDSTILILKYRLKANEFRPAIEIIKDYGDLPLVDCFPGQLNQVFMNILANAIDMFDDIVQTQPFAELEAHPQQIRIRTANQANQAQIQISDNGKGMTEEVRARIFDHLFTTKGVGKGTGLGLAIARQIIEEKHGGKIACHSTPGIGTEFVIQIPLSCPEIHP</sequence>
<dbReference type="Gene3D" id="1.10.510.10">
    <property type="entry name" value="Transferase(Phosphotransferase) domain 1"/>
    <property type="match status" value="1"/>
</dbReference>
<dbReference type="PANTHER" id="PTHR43642">
    <property type="entry name" value="HYBRID SIGNAL TRANSDUCTION HISTIDINE KINASE G"/>
    <property type="match status" value="1"/>
</dbReference>
<dbReference type="InterPro" id="IPR008271">
    <property type="entry name" value="Ser/Thr_kinase_AS"/>
</dbReference>
<feature type="domain" description="Protein kinase" evidence="5">
    <location>
        <begin position="16"/>
        <end position="276"/>
    </location>
</feature>
<gene>
    <name evidence="7" type="ORF">KME07_06185</name>
</gene>
<feature type="domain" description="Histidine kinase" evidence="6">
    <location>
        <begin position="1546"/>
        <end position="1803"/>
    </location>
</feature>
<dbReference type="SMART" id="SM00220">
    <property type="entry name" value="S_TKc"/>
    <property type="match status" value="1"/>
</dbReference>
<dbReference type="SUPFAM" id="SSF47384">
    <property type="entry name" value="Homodimeric domain of signal transducing histidine kinase"/>
    <property type="match status" value="1"/>
</dbReference>
<dbReference type="SMART" id="SM00065">
    <property type="entry name" value="GAF"/>
    <property type="match status" value="1"/>
</dbReference>
<dbReference type="Gene3D" id="3.30.200.20">
    <property type="entry name" value="Phosphorylase Kinase, domain 1"/>
    <property type="match status" value="1"/>
</dbReference>
<evidence type="ECO:0000313" key="7">
    <source>
        <dbReference type="EMBL" id="MBW4465015.1"/>
    </source>
</evidence>
<evidence type="ECO:0000256" key="3">
    <source>
        <dbReference type="ARBA" id="ARBA00022777"/>
    </source>
</evidence>
<evidence type="ECO:0000259" key="6">
    <source>
        <dbReference type="PROSITE" id="PS50109"/>
    </source>
</evidence>
<dbReference type="Pfam" id="PF13191">
    <property type="entry name" value="AAA_16"/>
    <property type="match status" value="1"/>
</dbReference>
<dbReference type="Gene3D" id="3.30.450.40">
    <property type="match status" value="1"/>
</dbReference>
<dbReference type="PROSITE" id="PS00108">
    <property type="entry name" value="PROTEIN_KINASE_ST"/>
    <property type="match status" value="1"/>
</dbReference>
<dbReference type="Gene3D" id="1.10.287.130">
    <property type="match status" value="1"/>
</dbReference>
<dbReference type="Pfam" id="PF02518">
    <property type="entry name" value="HATPase_c"/>
    <property type="match status" value="1"/>
</dbReference>
<dbReference type="SUPFAM" id="SSF56112">
    <property type="entry name" value="Protein kinase-like (PK-like)"/>
    <property type="match status" value="1"/>
</dbReference>
<dbReference type="Pfam" id="PF00069">
    <property type="entry name" value="Pkinase"/>
    <property type="match status" value="1"/>
</dbReference>
<dbReference type="InterPro" id="IPR053159">
    <property type="entry name" value="Hybrid_Histidine_Kinase"/>
</dbReference>
<proteinExistence type="predicted"/>
<reference evidence="7" key="1">
    <citation type="submission" date="2021-05" db="EMBL/GenBank/DDBJ databases">
        <authorList>
            <person name="Pietrasiak N."/>
            <person name="Ward R."/>
            <person name="Stajich J.E."/>
            <person name="Kurbessoian T."/>
        </authorList>
    </citation>
    <scope>NUCLEOTIDE SEQUENCE</scope>
    <source>
        <strain evidence="7">GSE-TBD4-15B</strain>
    </source>
</reference>
<dbReference type="InterPro" id="IPR036097">
    <property type="entry name" value="HisK_dim/P_sf"/>
</dbReference>
<dbReference type="Pfam" id="PF01590">
    <property type="entry name" value="GAF"/>
    <property type="match status" value="1"/>
</dbReference>
<comment type="catalytic activity">
    <reaction evidence="1">
        <text>ATP + protein L-histidine = ADP + protein N-phospho-L-histidine.</text>
        <dbReference type="EC" id="2.7.13.3"/>
    </reaction>
</comment>